<comment type="caution">
    <text evidence="1">The sequence shown here is derived from an EMBL/GenBank/DDBJ whole genome shotgun (WGS) entry which is preliminary data.</text>
</comment>
<reference evidence="2" key="1">
    <citation type="journal article" date="2022" name="Mol. Ecol. Resour.">
        <title>The genomes of chicory, endive, great burdock and yacon provide insights into Asteraceae palaeo-polyploidization history and plant inulin production.</title>
        <authorList>
            <person name="Fan W."/>
            <person name="Wang S."/>
            <person name="Wang H."/>
            <person name="Wang A."/>
            <person name="Jiang F."/>
            <person name="Liu H."/>
            <person name="Zhao H."/>
            <person name="Xu D."/>
            <person name="Zhang Y."/>
        </authorList>
    </citation>
    <scope>NUCLEOTIDE SEQUENCE [LARGE SCALE GENOMIC DNA]</scope>
    <source>
        <strain evidence="2">cv. Yunnan</strain>
    </source>
</reference>
<gene>
    <name evidence="1" type="ORF">L1987_54688</name>
</gene>
<sequence>MSGNNGGVGLLEKRECWYDDESSNEKRCRIIAMAVITSALARFCPMQTRGPLENGKNMLEPLPFVAFTIPCANLSGLNSITSSPHISRS</sequence>
<protein>
    <submittedName>
        <fullName evidence="1">Uncharacterized protein</fullName>
    </submittedName>
</protein>
<accession>A0ACB9E861</accession>
<evidence type="ECO:0000313" key="1">
    <source>
        <dbReference type="EMBL" id="KAI3754896.1"/>
    </source>
</evidence>
<proteinExistence type="predicted"/>
<dbReference type="EMBL" id="CM042035">
    <property type="protein sequence ID" value="KAI3754896.1"/>
    <property type="molecule type" value="Genomic_DNA"/>
</dbReference>
<evidence type="ECO:0000313" key="2">
    <source>
        <dbReference type="Proteomes" id="UP001056120"/>
    </source>
</evidence>
<keyword evidence="2" id="KW-1185">Reference proteome</keyword>
<organism evidence="1 2">
    <name type="scientific">Smallanthus sonchifolius</name>
    <dbReference type="NCBI Taxonomy" id="185202"/>
    <lineage>
        <taxon>Eukaryota</taxon>
        <taxon>Viridiplantae</taxon>
        <taxon>Streptophyta</taxon>
        <taxon>Embryophyta</taxon>
        <taxon>Tracheophyta</taxon>
        <taxon>Spermatophyta</taxon>
        <taxon>Magnoliopsida</taxon>
        <taxon>eudicotyledons</taxon>
        <taxon>Gunneridae</taxon>
        <taxon>Pentapetalae</taxon>
        <taxon>asterids</taxon>
        <taxon>campanulids</taxon>
        <taxon>Asterales</taxon>
        <taxon>Asteraceae</taxon>
        <taxon>Asteroideae</taxon>
        <taxon>Heliantheae alliance</taxon>
        <taxon>Millerieae</taxon>
        <taxon>Smallanthus</taxon>
    </lineage>
</organism>
<reference evidence="1 2" key="2">
    <citation type="journal article" date="2022" name="Mol. Ecol. Resour.">
        <title>The genomes of chicory, endive, great burdock and yacon provide insights into Asteraceae paleo-polyploidization history and plant inulin production.</title>
        <authorList>
            <person name="Fan W."/>
            <person name="Wang S."/>
            <person name="Wang H."/>
            <person name="Wang A."/>
            <person name="Jiang F."/>
            <person name="Liu H."/>
            <person name="Zhao H."/>
            <person name="Xu D."/>
            <person name="Zhang Y."/>
        </authorList>
    </citation>
    <scope>NUCLEOTIDE SEQUENCE [LARGE SCALE GENOMIC DNA]</scope>
    <source>
        <strain evidence="2">cv. Yunnan</strain>
        <tissue evidence="1">Leaves</tissue>
    </source>
</reference>
<dbReference type="Proteomes" id="UP001056120">
    <property type="component" value="Linkage Group LG18"/>
</dbReference>
<name>A0ACB9E861_9ASTR</name>